<feature type="compositionally biased region" description="Polar residues" evidence="1">
    <location>
        <begin position="99"/>
        <end position="113"/>
    </location>
</feature>
<feature type="compositionally biased region" description="Low complexity" evidence="1">
    <location>
        <begin position="114"/>
        <end position="126"/>
    </location>
</feature>
<organism evidence="2 3">
    <name type="scientific">Rhodnius prolixus</name>
    <name type="common">Triatomid bug</name>
    <dbReference type="NCBI Taxonomy" id="13249"/>
    <lineage>
        <taxon>Eukaryota</taxon>
        <taxon>Metazoa</taxon>
        <taxon>Ecdysozoa</taxon>
        <taxon>Arthropoda</taxon>
        <taxon>Hexapoda</taxon>
        <taxon>Insecta</taxon>
        <taxon>Pterygota</taxon>
        <taxon>Neoptera</taxon>
        <taxon>Paraneoptera</taxon>
        <taxon>Hemiptera</taxon>
        <taxon>Heteroptera</taxon>
        <taxon>Panheteroptera</taxon>
        <taxon>Cimicomorpha</taxon>
        <taxon>Reduviidae</taxon>
        <taxon>Triatominae</taxon>
        <taxon>Rhodnius</taxon>
    </lineage>
</organism>
<dbReference type="EMBL" id="ACPB03008078">
    <property type="status" value="NOT_ANNOTATED_CDS"/>
    <property type="molecule type" value="Genomic_DNA"/>
</dbReference>
<feature type="compositionally biased region" description="Basic and acidic residues" evidence="1">
    <location>
        <begin position="50"/>
        <end position="61"/>
    </location>
</feature>
<evidence type="ECO:0000313" key="2">
    <source>
        <dbReference type="EnsemblMetazoa" id="RPRC005823-PA"/>
    </source>
</evidence>
<evidence type="ECO:0000256" key="1">
    <source>
        <dbReference type="SAM" id="MobiDB-lite"/>
    </source>
</evidence>
<evidence type="ECO:0000313" key="3">
    <source>
        <dbReference type="Proteomes" id="UP000015103"/>
    </source>
</evidence>
<proteinExistence type="predicted"/>
<feature type="compositionally biased region" description="Pro residues" evidence="1">
    <location>
        <begin position="79"/>
        <end position="90"/>
    </location>
</feature>
<dbReference type="VEuPathDB" id="VectorBase:RPRC005823"/>
<protein>
    <submittedName>
        <fullName evidence="2">Uncharacterized protein</fullName>
    </submittedName>
</protein>
<accession>T1HP49</accession>
<dbReference type="EnsemblMetazoa" id="RPRC005823-RA">
    <property type="protein sequence ID" value="RPRC005823-PA"/>
    <property type="gene ID" value="RPRC005823"/>
</dbReference>
<dbReference type="AlphaFoldDB" id="T1HP49"/>
<name>T1HP49_RHOPR</name>
<dbReference type="eggNOG" id="ENOG502T96G">
    <property type="taxonomic scope" value="Eukaryota"/>
</dbReference>
<dbReference type="InParanoid" id="T1HP49"/>
<sequence length="284" mass="31493">MTMDLQRSGCPKRQWTGCKISQFDIWLLAFGAVIQAVLAQEKWVWGSRDNKQGFARDDGKGRYGVYEPEAPDEPYRPGVRPPPANLPPLIRPSGRPPTSHISNLDNNRPLTFPNSNNNYNSGINNNRPSLPDNYNNRRPTGGQLVPSYPGRPPVAARPPPASPPPLPPFPPKTPQHHPENKDPTNFEKCKCAYSFNCKSPAILFGTCDSGKKYCCEKFSASRPRGPIDNDQGDPLVREDHLTPFSKISVTMTVELHRSAAVPQLYCDPEGATRLQSEAHQSTLT</sequence>
<feature type="compositionally biased region" description="Pro residues" evidence="1">
    <location>
        <begin position="149"/>
        <end position="173"/>
    </location>
</feature>
<feature type="region of interest" description="Disordered" evidence="1">
    <location>
        <begin position="50"/>
        <end position="181"/>
    </location>
</feature>
<dbReference type="HOGENOM" id="CLU_982047_0_0_1"/>
<dbReference type="Proteomes" id="UP000015103">
    <property type="component" value="Unassembled WGS sequence"/>
</dbReference>
<keyword evidence="3" id="KW-1185">Reference proteome</keyword>
<reference evidence="2" key="1">
    <citation type="submission" date="2015-05" db="UniProtKB">
        <authorList>
            <consortium name="EnsemblMetazoa"/>
        </authorList>
    </citation>
    <scope>IDENTIFICATION</scope>
</reference>